<dbReference type="InterPro" id="IPR048551">
    <property type="entry name" value="DACNV"/>
</dbReference>
<dbReference type="Pfam" id="PF21751">
    <property type="entry name" value="DACNV"/>
    <property type="match status" value="1"/>
</dbReference>
<proteinExistence type="predicted"/>
<name>Q1Q4H6_KUEST</name>
<dbReference type="RefSeq" id="WP_169703595.1">
    <property type="nucleotide sequence ID" value="NZ_OCTL01000078.1"/>
</dbReference>
<reference evidence="2" key="1">
    <citation type="journal article" date="2006" name="Nature">
        <title>Deciphering the evolution and metabolism of an anammox bacterium from a community genome.</title>
        <authorList>
            <person name="Strous M."/>
            <person name="Pelletier E."/>
            <person name="Mangenot S."/>
            <person name="Rattei T."/>
            <person name="Lehner A."/>
            <person name="Taylor M.W."/>
            <person name="Horn M."/>
            <person name="Daims H."/>
            <person name="Bartol-Mavel D."/>
            <person name="Wincker P."/>
            <person name="Barbe V."/>
            <person name="Fonknechten N."/>
            <person name="Vallenet D."/>
            <person name="Segurens B."/>
            <person name="Schenowitz-Truong C."/>
            <person name="Medigue C."/>
            <person name="Collingro A."/>
            <person name="Snel B."/>
            <person name="Dutilh B.E."/>
            <person name="OpDenCamp H.J.M."/>
            <person name="vanDerDrift C."/>
            <person name="Cirpus I."/>
            <person name="vanDePas-Schoonen K.T."/>
            <person name="Harhangi H.R."/>
            <person name="vanNiftrik L."/>
            <person name="Schmid M."/>
            <person name="Keltjens J."/>
            <person name="vanDeVossenberg J."/>
            <person name="Kartal B."/>
            <person name="Meier H."/>
            <person name="Frishman D."/>
            <person name="Huynen M.A."/>
            <person name="Mewes H."/>
            <person name="Weissenbach J."/>
            <person name="Jetten M.S.M."/>
            <person name="Wagner M."/>
            <person name="LePaslier D."/>
        </authorList>
    </citation>
    <scope>NUCLEOTIDE SEQUENCE</scope>
</reference>
<dbReference type="AlphaFoldDB" id="Q1Q4H6"/>
<feature type="domain" description="Probable sensor" evidence="1">
    <location>
        <begin position="29"/>
        <end position="128"/>
    </location>
</feature>
<sequence length="411" mass="47557">MLFNKNLYEEIIDKWEKTAKYTNRHRMIEKIPLLEDLAELVETVFCASLKKEEGETIKTRIILMNTNRYNTSLKFNKYPYRLGLSYLPFNKSLNLTPNQLRKVSLAFDQSKMALVVTKDSNNFMINGFLFYGTRLSFFNGVRQCNAIPDNLIISCYKPGTVNISFGSFIIGRVEDGKFIESNPGTKASKLYIEYLSEYVKKHRGYEIFKNCYFSLYREYLDEIYTQCSLLQRGGIIIWLPKSIINSSEEDISGGFKLNESISGTKVLYDYINKPVHEKAQRSPDYINWVVQWDDECHQSVCDHIEMLVRMTCVDGALIIDEELKPLYFGVHLNSKNWPERILFGPTTKNINTKEYDASGYGTRHKSAIKFIYSHQGSIGFVVSEDGPVMTLINYQDTIYIWPDCTNTLSLD</sequence>
<protein>
    <recommendedName>
        <fullName evidence="1">Probable sensor domain-containing protein</fullName>
    </recommendedName>
</protein>
<evidence type="ECO:0000259" key="1">
    <source>
        <dbReference type="Pfam" id="PF21751"/>
    </source>
</evidence>
<evidence type="ECO:0000313" key="2">
    <source>
        <dbReference type="EMBL" id="CAJ74917.1"/>
    </source>
</evidence>
<organism evidence="2">
    <name type="scientific">Kuenenia stuttgartiensis</name>
    <dbReference type="NCBI Taxonomy" id="174633"/>
    <lineage>
        <taxon>Bacteria</taxon>
        <taxon>Pseudomonadati</taxon>
        <taxon>Planctomycetota</taxon>
        <taxon>Candidatus Brocadiia</taxon>
        <taxon>Candidatus Brocadiales</taxon>
        <taxon>Candidatus Brocadiaceae</taxon>
        <taxon>Candidatus Kuenenia</taxon>
    </lineage>
</organism>
<reference evidence="2" key="2">
    <citation type="submission" date="2006-01" db="EMBL/GenBank/DDBJ databases">
        <authorList>
            <person name="Genoscope"/>
        </authorList>
    </citation>
    <scope>NUCLEOTIDE SEQUENCE</scope>
</reference>
<gene>
    <name evidence="2" type="ORF">kuste4155</name>
</gene>
<dbReference type="EMBL" id="CT573071">
    <property type="protein sequence ID" value="CAJ74917.1"/>
    <property type="molecule type" value="Genomic_DNA"/>
</dbReference>
<dbReference type="Gene3D" id="3.40.1700.10">
    <property type="entry name" value="DNA integrity scanning protein, DisA, N-terminal domain"/>
    <property type="match status" value="1"/>
</dbReference>
<dbReference type="InterPro" id="IPR036888">
    <property type="entry name" value="DNA_integrity_DisA_N_sf"/>
</dbReference>
<accession>Q1Q4H6</accession>